<evidence type="ECO:0000313" key="3">
    <source>
        <dbReference type="Proteomes" id="UP000321234"/>
    </source>
</evidence>
<accession>A0A5C8Z4Z3</accession>
<dbReference type="Proteomes" id="UP000321234">
    <property type="component" value="Unassembled WGS sequence"/>
</dbReference>
<dbReference type="Pfam" id="PF11662">
    <property type="entry name" value="DUF3263"/>
    <property type="match status" value="1"/>
</dbReference>
<feature type="region of interest" description="Disordered" evidence="1">
    <location>
        <begin position="1"/>
        <end position="22"/>
    </location>
</feature>
<name>A0A5C8Z4Z3_9ACTN</name>
<sequence length="113" mass="12391">MDGGERGRRGGGRHGPTLPCRGALCQGGPVALSQRDLAVLALERRTFRRRGEKEQAVRDELDMSATRYYQRLNALLDDPEALAADPVLVGRLRRLREERTAGRDLDVGPAPGS</sequence>
<proteinExistence type="predicted"/>
<organism evidence="2 3">
    <name type="scientific">Quadrisphaera setariae</name>
    <dbReference type="NCBI Taxonomy" id="2593304"/>
    <lineage>
        <taxon>Bacteria</taxon>
        <taxon>Bacillati</taxon>
        <taxon>Actinomycetota</taxon>
        <taxon>Actinomycetes</taxon>
        <taxon>Kineosporiales</taxon>
        <taxon>Kineosporiaceae</taxon>
        <taxon>Quadrisphaera</taxon>
    </lineage>
</organism>
<protein>
    <submittedName>
        <fullName evidence="2">DUF3263 domain-containing protein</fullName>
    </submittedName>
</protein>
<dbReference type="EMBL" id="VKAC01000016">
    <property type="protein sequence ID" value="TXR52258.1"/>
    <property type="molecule type" value="Genomic_DNA"/>
</dbReference>
<dbReference type="OrthoDB" id="3268863at2"/>
<evidence type="ECO:0000256" key="1">
    <source>
        <dbReference type="SAM" id="MobiDB-lite"/>
    </source>
</evidence>
<reference evidence="2 3" key="1">
    <citation type="submission" date="2019-07" db="EMBL/GenBank/DDBJ databases">
        <title>Quadrisphaera sp. strain DD2A genome sequencing and assembly.</title>
        <authorList>
            <person name="Kim I."/>
        </authorList>
    </citation>
    <scope>NUCLEOTIDE SEQUENCE [LARGE SCALE GENOMIC DNA]</scope>
    <source>
        <strain evidence="2 3">DD2A</strain>
    </source>
</reference>
<keyword evidence="3" id="KW-1185">Reference proteome</keyword>
<comment type="caution">
    <text evidence="2">The sequence shown here is derived from an EMBL/GenBank/DDBJ whole genome shotgun (WGS) entry which is preliminary data.</text>
</comment>
<dbReference type="InterPro" id="IPR021678">
    <property type="entry name" value="DUF3263"/>
</dbReference>
<dbReference type="AlphaFoldDB" id="A0A5C8Z4Z3"/>
<evidence type="ECO:0000313" key="2">
    <source>
        <dbReference type="EMBL" id="TXR52258.1"/>
    </source>
</evidence>
<gene>
    <name evidence="2" type="ORF">FMM08_20890</name>
</gene>